<feature type="binding site" evidence="16">
    <location>
        <position position="445"/>
    </location>
    <ligand>
        <name>Mg(2+)</name>
        <dbReference type="ChEBI" id="CHEBI:18420"/>
    </ligand>
</feature>
<evidence type="ECO:0000256" key="12">
    <source>
        <dbReference type="ARBA" id="ARBA00034036"/>
    </source>
</evidence>
<feature type="binding site" evidence="15">
    <location>
        <position position="750"/>
    </location>
    <ligand>
        <name>ATP</name>
        <dbReference type="ChEBI" id="CHEBI:30616"/>
    </ligand>
</feature>
<feature type="transmembrane region" description="Helical" evidence="17">
    <location>
        <begin position="88"/>
        <end position="106"/>
    </location>
</feature>
<comment type="similarity">
    <text evidence="2 17">Belongs to the cation transport ATPase (P-type) (TC 3.A.3) family. Type IV subfamily.</text>
</comment>
<dbReference type="Gene3D" id="2.70.150.10">
    <property type="entry name" value="Calcium-transporting ATPase, cytoplasmic transduction domain A"/>
    <property type="match status" value="1"/>
</dbReference>
<dbReference type="PANTHER" id="PTHR24092">
    <property type="entry name" value="PROBABLE PHOSPHOLIPID-TRANSPORTING ATPASE"/>
    <property type="match status" value="1"/>
</dbReference>
<feature type="transmembrane region" description="Helical" evidence="17">
    <location>
        <begin position="1053"/>
        <end position="1072"/>
    </location>
</feature>
<feature type="binding site" evidence="16">
    <location>
        <position position="917"/>
    </location>
    <ligand>
        <name>Mg(2+)</name>
        <dbReference type="ChEBI" id="CHEBI:18420"/>
    </ligand>
</feature>
<evidence type="ECO:0000256" key="18">
    <source>
        <dbReference type="SAM" id="MobiDB-lite"/>
    </source>
</evidence>
<dbReference type="OrthoDB" id="377733at2759"/>
<evidence type="ECO:0000313" key="22">
    <source>
        <dbReference type="Proteomes" id="UP000789342"/>
    </source>
</evidence>
<feature type="binding site" evidence="15">
    <location>
        <position position="668"/>
    </location>
    <ligand>
        <name>ATP</name>
        <dbReference type="ChEBI" id="CHEBI:30616"/>
    </ligand>
</feature>
<dbReference type="Gene3D" id="3.40.50.1000">
    <property type="entry name" value="HAD superfamily/HAD-like"/>
    <property type="match status" value="2"/>
</dbReference>
<dbReference type="SFLD" id="SFLDF00027">
    <property type="entry name" value="p-type_atpase"/>
    <property type="match status" value="1"/>
</dbReference>
<dbReference type="InterPro" id="IPR023298">
    <property type="entry name" value="ATPase_P-typ_TM_dom_sf"/>
</dbReference>
<feature type="transmembrane region" description="Helical" evidence="17">
    <location>
        <begin position="1002"/>
        <end position="1023"/>
    </location>
</feature>
<evidence type="ECO:0000256" key="17">
    <source>
        <dbReference type="RuleBase" id="RU362033"/>
    </source>
</evidence>
<sequence>MFERLKFWKPRKPVLLARQVFVNEPLPPSQLDKKGNPKQTYTTNKVTTSKYTLLTFIPKNLYEQFRRVANFFFLLLVILQWFPEFATINPVVSALPMFIIMGITTIKDGFEDFKRHVTDRSVNNRKTWTLGNWSNVNYPDRVSSFFNIFNRFNKSTVKKPKSNGVDWQQTMFKDVRVGDFIKLYNDDFIPADILILSTSEPNSLCYVETKNLDGETNLKIRTGISEIDYLTTPKDCTSVHFYVDSEQPTTSLFSYNATVVFPHGLPNRSGARRGLKKIPVNLNSMLLRGCVLKNTEWVIGLVVFTGADTKLSLNSGKTPSKRSRIEKLMNPQVLVNLLLLIMFCLWCSIGSKIWATKFHDYISYLKFENVDLDAFDTFWNALITFQNIVPISLYLSIEFVKSVQAFFIFMDEEIRYAETDTPCIPKNWNLSDDLGQVEYIFSDKTGTLTRNVMEFRKCSIGGKIYGSYSENDDKGDNALSTYIKLEFSIINRASQLLPELPDNDLKKSGKHTKKPFFDRELSLDMQSTDQNRSGAIRDFFTLLAICHTVLVNTNADGEQVYKAQSPDEAALVQAAKDVGYTFRSRENDHIVITTPEGEEVRFELLNILEFTSTRKRMSIIVRSPTDGRIILFCKGADNVIFERLKSGQDNLTNVTGENLQEFAREGLRTLCIGYADITPEVYKKWDIEFREASTALTDRDQRVAVVSDQIEKDLTLLGATAIEDRLQDGVPECIATLKRAGIKIWVLTGDKMETAISIGFSTCLLARDMNLIIIRGGAYGETGSAYDQMRSAVEKFFPTDQEILESMKSVQAPPVTSFNNAPRPSTSHAREMSFGASSVYSGMSSKKYGDHALVIDGVALKYALEEPWSRNLFLDLACRCKGVICCRVSPLQKAKVVELVKKGKEVLTCAIGDGANDVSMIQAAHIGIGVAGEEGLQAVMASDYAIAQFKYLTRLLLVHGHYSYIRNSSMILNFFYKNMIGVGVLFWFQFYCGYSTTIIFEYTYLLFWNLFFTCIAVLSIGLFDRDVPDRVATEVPELYQMGIKQKAYTMPMFFVFMMEGIYQSLVCFFVPYLAYGNVSSNNHGRQPDYLELGTTMAVACIAMANFFTGFNSQCWTVFHYISVFGSTALIFIYISIYSLIPMVDVYGYYEVIYASGVFWFCLFIIILLCMLPRYLWKFFQRNYFPTDVDIIQEICKKDPHHDFIHDILVNPSLGLTRQLTRDSKYSRYETLETTFTIPRTESPRTSLTVDRMAQQPQQIILPSLARISTDYQLNVNNEVPETPGSMTFMQTGLTELVRGYAFSQEEGTGRIMAPPLRRRKTNPDSLNSTSKRDTGTDTLRRRSLPEVGVSGDFLEGICRRHERIECYAIENERV</sequence>
<dbReference type="CDD" id="cd02073">
    <property type="entry name" value="P-type_ATPase_APLT_Dnf-like"/>
    <property type="match status" value="1"/>
</dbReference>
<evidence type="ECO:0000256" key="11">
    <source>
        <dbReference type="ARBA" id="ARBA00023136"/>
    </source>
</evidence>
<evidence type="ECO:0000256" key="8">
    <source>
        <dbReference type="ARBA" id="ARBA00022842"/>
    </source>
</evidence>
<feature type="binding site" evidence="15">
    <location>
        <position position="749"/>
    </location>
    <ligand>
        <name>ATP</name>
        <dbReference type="ChEBI" id="CHEBI:30616"/>
    </ligand>
</feature>
<dbReference type="NCBIfam" id="TIGR01494">
    <property type="entry name" value="ATPase_P-type"/>
    <property type="match status" value="1"/>
</dbReference>
<feature type="binding site" evidence="15">
    <location>
        <position position="917"/>
    </location>
    <ligand>
        <name>ATP</name>
        <dbReference type="ChEBI" id="CHEBI:30616"/>
    </ligand>
</feature>
<dbReference type="Gene3D" id="1.20.1110.10">
    <property type="entry name" value="Calcium-transporting ATPase, transmembrane domain"/>
    <property type="match status" value="1"/>
</dbReference>
<dbReference type="EC" id="7.6.2.1" evidence="17"/>
<dbReference type="InterPro" id="IPR023299">
    <property type="entry name" value="ATPase_P-typ_cyto_dom_N"/>
</dbReference>
<keyword evidence="6 15" id="KW-0547">Nucleotide-binding</keyword>
<feature type="transmembrane region" description="Helical" evidence="17">
    <location>
        <begin position="1117"/>
        <end position="1140"/>
    </location>
</feature>
<evidence type="ECO:0000256" key="3">
    <source>
        <dbReference type="ARBA" id="ARBA00022553"/>
    </source>
</evidence>
<feature type="binding site" evidence="15">
    <location>
        <position position="445"/>
    </location>
    <ligand>
        <name>ATP</name>
        <dbReference type="ChEBI" id="CHEBI:30616"/>
    </ligand>
</feature>
<reference evidence="21" key="1">
    <citation type="submission" date="2021-06" db="EMBL/GenBank/DDBJ databases">
        <authorList>
            <person name="Kallberg Y."/>
            <person name="Tangrot J."/>
            <person name="Rosling A."/>
        </authorList>
    </citation>
    <scope>NUCLEOTIDE SEQUENCE</scope>
    <source>
        <strain evidence="21">CL551</strain>
    </source>
</reference>
<keyword evidence="3" id="KW-0597">Phosphoprotein</keyword>
<organism evidence="21 22">
    <name type="scientific">Acaulospora morrowiae</name>
    <dbReference type="NCBI Taxonomy" id="94023"/>
    <lineage>
        <taxon>Eukaryota</taxon>
        <taxon>Fungi</taxon>
        <taxon>Fungi incertae sedis</taxon>
        <taxon>Mucoromycota</taxon>
        <taxon>Glomeromycotina</taxon>
        <taxon>Glomeromycetes</taxon>
        <taxon>Diversisporales</taxon>
        <taxon>Acaulosporaceae</taxon>
        <taxon>Acaulospora</taxon>
    </lineage>
</organism>
<dbReference type="SFLD" id="SFLDG00002">
    <property type="entry name" value="C1.7:_P-type_atpase_like"/>
    <property type="match status" value="1"/>
</dbReference>
<feature type="domain" description="P-type ATPase N-terminal" evidence="19">
    <location>
        <begin position="33"/>
        <end position="93"/>
    </location>
</feature>
<dbReference type="SUPFAM" id="SSF81665">
    <property type="entry name" value="Calcium ATPase, transmembrane domain M"/>
    <property type="match status" value="1"/>
</dbReference>
<feature type="binding site" evidence="15">
    <location>
        <position position="568"/>
    </location>
    <ligand>
        <name>ATP</name>
        <dbReference type="ChEBI" id="CHEBI:30616"/>
    </ligand>
</feature>
<dbReference type="Pfam" id="PF16209">
    <property type="entry name" value="PhoLip_ATPase_N"/>
    <property type="match status" value="1"/>
</dbReference>
<keyword evidence="5 16" id="KW-0479">Metal-binding</keyword>
<feature type="compositionally biased region" description="Basic and acidic residues" evidence="18">
    <location>
        <begin position="1330"/>
        <end position="1343"/>
    </location>
</feature>
<feature type="transmembrane region" description="Helical" evidence="17">
    <location>
        <begin position="333"/>
        <end position="355"/>
    </location>
</feature>
<dbReference type="InterPro" id="IPR032630">
    <property type="entry name" value="P_typ_ATPase_c"/>
</dbReference>
<dbReference type="SUPFAM" id="SSF81653">
    <property type="entry name" value="Calcium ATPase, transduction domain A"/>
    <property type="match status" value="1"/>
</dbReference>
<dbReference type="GO" id="GO:0005886">
    <property type="term" value="C:plasma membrane"/>
    <property type="evidence" value="ECO:0007669"/>
    <property type="project" value="TreeGrafter"/>
</dbReference>
<evidence type="ECO:0000256" key="13">
    <source>
        <dbReference type="ARBA" id="ARBA00049128"/>
    </source>
</evidence>
<feature type="active site" description="4-aspartylphosphate intermediate" evidence="14">
    <location>
        <position position="443"/>
    </location>
</feature>
<feature type="binding site" evidence="16">
    <location>
        <position position="913"/>
    </location>
    <ligand>
        <name>Mg(2+)</name>
        <dbReference type="ChEBI" id="CHEBI:18420"/>
    </ligand>
</feature>
<feature type="binding site" evidence="15">
    <location>
        <position position="443"/>
    </location>
    <ligand>
        <name>ATP</name>
        <dbReference type="ChEBI" id="CHEBI:30616"/>
    </ligand>
</feature>
<gene>
    <name evidence="21" type="ORF">AMORRO_LOCUS3066</name>
</gene>
<comment type="cofactor">
    <cofactor evidence="16">
        <name>Mg(2+)</name>
        <dbReference type="ChEBI" id="CHEBI:18420"/>
    </cofactor>
</comment>
<feature type="binding site" evidence="15">
    <location>
        <position position="893"/>
    </location>
    <ligand>
        <name>ATP</name>
        <dbReference type="ChEBI" id="CHEBI:30616"/>
    </ligand>
</feature>
<feature type="domain" description="P-type ATPase C-terminal" evidence="20">
    <location>
        <begin position="939"/>
        <end position="1186"/>
    </location>
</feature>
<feature type="binding site" evidence="15">
    <location>
        <position position="887"/>
    </location>
    <ligand>
        <name>ATP</name>
        <dbReference type="ChEBI" id="CHEBI:30616"/>
    </ligand>
</feature>
<dbReference type="SUPFAM" id="SSF81660">
    <property type="entry name" value="Metal cation-transporting ATPase, ATP-binding domain N"/>
    <property type="match status" value="1"/>
</dbReference>
<dbReference type="InterPro" id="IPR044492">
    <property type="entry name" value="P_typ_ATPase_HD_dom"/>
</dbReference>
<evidence type="ECO:0000256" key="2">
    <source>
        <dbReference type="ARBA" id="ARBA00008109"/>
    </source>
</evidence>
<feature type="transmembrane region" description="Helical" evidence="17">
    <location>
        <begin position="378"/>
        <end position="397"/>
    </location>
</feature>
<feature type="binding site" evidence="15">
    <location>
        <position position="748"/>
    </location>
    <ligand>
        <name>ATP</name>
        <dbReference type="ChEBI" id="CHEBI:30616"/>
    </ligand>
</feature>
<dbReference type="PRINTS" id="PR00119">
    <property type="entry name" value="CATATPASE"/>
</dbReference>
<feature type="binding site" evidence="16">
    <location>
        <position position="443"/>
    </location>
    <ligand>
        <name>Mg(2+)</name>
        <dbReference type="ChEBI" id="CHEBI:18420"/>
    </ligand>
</feature>
<evidence type="ECO:0000259" key="20">
    <source>
        <dbReference type="Pfam" id="PF16212"/>
    </source>
</evidence>
<dbReference type="EMBL" id="CAJVPV010001422">
    <property type="protein sequence ID" value="CAG8497060.1"/>
    <property type="molecule type" value="Genomic_DNA"/>
</dbReference>
<evidence type="ECO:0000256" key="5">
    <source>
        <dbReference type="ARBA" id="ARBA00022723"/>
    </source>
</evidence>
<dbReference type="InterPro" id="IPR006539">
    <property type="entry name" value="P-type_ATPase_IV"/>
</dbReference>
<dbReference type="GO" id="GO:0005524">
    <property type="term" value="F:ATP binding"/>
    <property type="evidence" value="ECO:0007669"/>
    <property type="project" value="UniProtKB-UniRule"/>
</dbReference>
<comment type="subcellular location">
    <subcellularLocation>
        <location evidence="1 17">Membrane</location>
        <topology evidence="1 17">Multi-pass membrane protein</topology>
    </subcellularLocation>
</comment>
<keyword evidence="11 17" id="KW-0472">Membrane</keyword>
<keyword evidence="8 16" id="KW-0460">Magnesium</keyword>
<dbReference type="InterPro" id="IPR032631">
    <property type="entry name" value="P-type_ATPase_N"/>
</dbReference>
<evidence type="ECO:0000256" key="9">
    <source>
        <dbReference type="ARBA" id="ARBA00022967"/>
    </source>
</evidence>
<dbReference type="PANTHER" id="PTHR24092:SF153">
    <property type="entry name" value="PHOSPHOLIPID-TRANSPORTING ATPASE"/>
    <property type="match status" value="1"/>
</dbReference>
<feature type="binding site" evidence="15">
    <location>
        <position position="610"/>
    </location>
    <ligand>
        <name>ATP</name>
        <dbReference type="ChEBI" id="CHEBI:30616"/>
    </ligand>
</feature>
<dbReference type="Pfam" id="PF16212">
    <property type="entry name" value="PhoLip_ATPase_C"/>
    <property type="match status" value="1"/>
</dbReference>
<dbReference type="InterPro" id="IPR018303">
    <property type="entry name" value="ATPase_P-typ_P_site"/>
</dbReference>
<feature type="transmembrane region" description="Helical" evidence="17">
    <location>
        <begin position="1092"/>
        <end position="1110"/>
    </location>
</feature>
<comment type="caution">
    <text evidence="21">The sequence shown here is derived from an EMBL/GenBank/DDBJ whole genome shotgun (WGS) entry which is preliminary data.</text>
</comment>
<dbReference type="GO" id="GO:0045332">
    <property type="term" value="P:phospholipid translocation"/>
    <property type="evidence" value="ECO:0007669"/>
    <property type="project" value="TreeGrafter"/>
</dbReference>
<evidence type="ECO:0000259" key="19">
    <source>
        <dbReference type="Pfam" id="PF16209"/>
    </source>
</evidence>
<evidence type="ECO:0000256" key="10">
    <source>
        <dbReference type="ARBA" id="ARBA00022989"/>
    </source>
</evidence>
<feature type="transmembrane region" description="Helical" evidence="17">
    <location>
        <begin position="971"/>
        <end position="990"/>
    </location>
</feature>
<proteinExistence type="inferred from homology"/>
<dbReference type="Gene3D" id="3.40.1110.10">
    <property type="entry name" value="Calcium-transporting ATPase, cytoplasmic domain N"/>
    <property type="match status" value="2"/>
</dbReference>
<keyword evidence="4 17" id="KW-0812">Transmembrane</keyword>
<evidence type="ECO:0000256" key="7">
    <source>
        <dbReference type="ARBA" id="ARBA00022840"/>
    </source>
</evidence>
<dbReference type="NCBIfam" id="TIGR01652">
    <property type="entry name" value="ATPase-Plipid"/>
    <property type="match status" value="1"/>
</dbReference>
<dbReference type="GO" id="GO:0016887">
    <property type="term" value="F:ATP hydrolysis activity"/>
    <property type="evidence" value="ECO:0007669"/>
    <property type="project" value="InterPro"/>
</dbReference>
<dbReference type="PROSITE" id="PS00154">
    <property type="entry name" value="ATPASE_E1_E2"/>
    <property type="match status" value="1"/>
</dbReference>
<dbReference type="SUPFAM" id="SSF56784">
    <property type="entry name" value="HAD-like"/>
    <property type="match status" value="1"/>
</dbReference>
<feature type="binding site" evidence="15">
    <location>
        <position position="634"/>
    </location>
    <ligand>
        <name>ATP</name>
        <dbReference type="ChEBI" id="CHEBI:30616"/>
    </ligand>
</feature>
<keyword evidence="10 17" id="KW-1133">Transmembrane helix</keyword>
<feature type="binding site" evidence="15">
    <location>
        <position position="444"/>
    </location>
    <ligand>
        <name>ATP</name>
        <dbReference type="ChEBI" id="CHEBI:30616"/>
    </ligand>
</feature>
<evidence type="ECO:0000313" key="21">
    <source>
        <dbReference type="EMBL" id="CAG8497060.1"/>
    </source>
</evidence>
<dbReference type="Pfam" id="PF13246">
    <property type="entry name" value="Cation_ATPase"/>
    <property type="match status" value="1"/>
</dbReference>
<evidence type="ECO:0000256" key="1">
    <source>
        <dbReference type="ARBA" id="ARBA00004141"/>
    </source>
</evidence>
<dbReference type="GO" id="GO:0000287">
    <property type="term" value="F:magnesium ion binding"/>
    <property type="evidence" value="ECO:0007669"/>
    <property type="project" value="UniProtKB-UniRule"/>
</dbReference>
<accession>A0A9N8ZII9</accession>
<dbReference type="InterPro" id="IPR023214">
    <property type="entry name" value="HAD_sf"/>
</dbReference>
<evidence type="ECO:0000256" key="16">
    <source>
        <dbReference type="PIRSR" id="PIRSR606539-3"/>
    </source>
</evidence>
<comment type="catalytic activity">
    <reaction evidence="13">
        <text>a 1,2-diacyl-sn-glycero-3-phosphoethanolamine(out) + ATP + H2O = a 1,2-diacyl-sn-glycero-3-phosphoethanolamine(in) + ADP + phosphate + H(+)</text>
        <dbReference type="Rhea" id="RHEA:66132"/>
        <dbReference type="ChEBI" id="CHEBI:15377"/>
        <dbReference type="ChEBI" id="CHEBI:15378"/>
        <dbReference type="ChEBI" id="CHEBI:30616"/>
        <dbReference type="ChEBI" id="CHEBI:43474"/>
        <dbReference type="ChEBI" id="CHEBI:64612"/>
        <dbReference type="ChEBI" id="CHEBI:456216"/>
    </reaction>
    <physiologicalReaction direction="left-to-right" evidence="13">
        <dbReference type="Rhea" id="RHEA:66133"/>
    </physiologicalReaction>
</comment>
<name>A0A9N8ZII9_9GLOM</name>
<feature type="region of interest" description="Disordered" evidence="18">
    <location>
        <begin position="1307"/>
        <end position="1343"/>
    </location>
</feature>
<dbReference type="InterPro" id="IPR001757">
    <property type="entry name" value="P_typ_ATPase"/>
</dbReference>
<evidence type="ECO:0000256" key="15">
    <source>
        <dbReference type="PIRSR" id="PIRSR606539-2"/>
    </source>
</evidence>
<evidence type="ECO:0000256" key="14">
    <source>
        <dbReference type="PIRSR" id="PIRSR606539-1"/>
    </source>
</evidence>
<protein>
    <recommendedName>
        <fullName evidence="17">Phospholipid-transporting ATPase</fullName>
        <ecNumber evidence="17">7.6.2.1</ecNumber>
    </recommendedName>
</protein>
<feature type="binding site" evidence="15">
    <location>
        <position position="916"/>
    </location>
    <ligand>
        <name>ATP</name>
        <dbReference type="ChEBI" id="CHEBI:30616"/>
    </ligand>
</feature>
<keyword evidence="7 15" id="KW-0067">ATP-binding</keyword>
<comment type="catalytic activity">
    <reaction evidence="12 17">
        <text>ATP + H2O + phospholipidSide 1 = ADP + phosphate + phospholipidSide 2.</text>
        <dbReference type="EC" id="7.6.2.1"/>
    </reaction>
</comment>
<evidence type="ECO:0000256" key="6">
    <source>
        <dbReference type="ARBA" id="ARBA00022741"/>
    </source>
</evidence>
<dbReference type="InterPro" id="IPR036412">
    <property type="entry name" value="HAD-like_sf"/>
</dbReference>
<dbReference type="FunFam" id="3.40.1110.10:FF:000087">
    <property type="entry name" value="Phospholipid-transporting ATPase"/>
    <property type="match status" value="1"/>
</dbReference>
<keyword evidence="9 17" id="KW-1278">Translocase</keyword>
<evidence type="ECO:0000256" key="4">
    <source>
        <dbReference type="ARBA" id="ARBA00022692"/>
    </source>
</evidence>
<dbReference type="InterPro" id="IPR008250">
    <property type="entry name" value="ATPase_P-typ_transduc_dom_A_sf"/>
</dbReference>
<feature type="transmembrane region" description="Helical" evidence="17">
    <location>
        <begin position="1152"/>
        <end position="1171"/>
    </location>
</feature>
<dbReference type="SFLD" id="SFLDS00003">
    <property type="entry name" value="Haloacid_Dehalogenase"/>
    <property type="match status" value="1"/>
</dbReference>
<keyword evidence="22" id="KW-1185">Reference proteome</keyword>
<dbReference type="GO" id="GO:0140326">
    <property type="term" value="F:ATPase-coupled intramembrane lipid transporter activity"/>
    <property type="evidence" value="ECO:0007669"/>
    <property type="project" value="UniProtKB-EC"/>
</dbReference>
<dbReference type="Proteomes" id="UP000789342">
    <property type="component" value="Unassembled WGS sequence"/>
</dbReference>